<evidence type="ECO:0000256" key="5">
    <source>
        <dbReference type="ARBA" id="ARBA00022989"/>
    </source>
</evidence>
<gene>
    <name evidence="9" type="ORF">MUN89_17295</name>
</gene>
<sequence length="420" mass="44215">MKRLASNKGYVTLMSAQAISSIGDWLSIVAVITLVGLKWEASPFEVSLVILCLAAPMALFGPVAGTIADRFSRKALMITSDVIRAGLILVLTIAGSLWVVYLCLFLTGIFSAVFIPAKNGKLKELVEERSMKSAMSITSMIDSSTKILGPLLSGIFVALIGAKPVFIVDSVTFVLSAICIGFLPAAVKAVQEEKKEAGKSFKEEFLAGLSFIKSNRVIMVGMFFLGISLLILQLSDSQIIVLIRGLTTASPDLFGYIVTAAGAGTFLAGLLLTKKTDYQAFPLMLAGVCGIGISFGMMAVLTFYDLQLSDLWGPILGLCAGFAAGLVFVPFQAAVQTDTPVHMTGRVFGVVNSVTTTATIIGPLLGGWLATLIGVVPTFLITATLLVVLALAGFVTRNKLEMGKSDGAEGKQRVPGEPAG</sequence>
<name>A0ABY4EGR7_9BACI</name>
<keyword evidence="2" id="KW-0813">Transport</keyword>
<protein>
    <submittedName>
        <fullName evidence="9">MFS transporter</fullName>
    </submittedName>
</protein>
<reference evidence="9 10" key="1">
    <citation type="submission" date="2022-04" db="EMBL/GenBank/DDBJ databases">
        <title>Halobacillus sp. isolated from saltern.</title>
        <authorList>
            <person name="Won M."/>
            <person name="Lee C.-M."/>
            <person name="Woen H.-Y."/>
            <person name="Kwon S.-W."/>
        </authorList>
    </citation>
    <scope>NUCLEOTIDE SEQUENCE [LARGE SCALE GENOMIC DNA]</scope>
    <source>
        <strain evidence="9 10">SSBR10-3</strain>
    </source>
</reference>
<dbReference type="Proteomes" id="UP000831787">
    <property type="component" value="Chromosome"/>
</dbReference>
<comment type="subcellular location">
    <subcellularLocation>
        <location evidence="1">Cell membrane</location>
        <topology evidence="1">Multi-pass membrane protein</topology>
    </subcellularLocation>
</comment>
<feature type="transmembrane region" description="Helical" evidence="7">
    <location>
        <begin position="280"/>
        <end position="303"/>
    </location>
</feature>
<dbReference type="Gene3D" id="1.20.1250.20">
    <property type="entry name" value="MFS general substrate transporter like domains"/>
    <property type="match status" value="1"/>
</dbReference>
<feature type="transmembrane region" description="Helical" evidence="7">
    <location>
        <begin position="12"/>
        <end position="36"/>
    </location>
</feature>
<dbReference type="RefSeq" id="WP_244709001.1">
    <property type="nucleotide sequence ID" value="NZ_CP095073.1"/>
</dbReference>
<keyword evidence="6 7" id="KW-0472">Membrane</keyword>
<evidence type="ECO:0000256" key="3">
    <source>
        <dbReference type="ARBA" id="ARBA00022475"/>
    </source>
</evidence>
<dbReference type="InterPro" id="IPR036259">
    <property type="entry name" value="MFS_trans_sf"/>
</dbReference>
<dbReference type="PRINTS" id="PR01988">
    <property type="entry name" value="EXPORTERBACE"/>
</dbReference>
<feature type="transmembrane region" description="Helical" evidence="7">
    <location>
        <begin position="48"/>
        <end position="68"/>
    </location>
</feature>
<dbReference type="InterPro" id="IPR020846">
    <property type="entry name" value="MFS_dom"/>
</dbReference>
<feature type="transmembrane region" description="Helical" evidence="7">
    <location>
        <begin position="254"/>
        <end position="273"/>
    </location>
</feature>
<dbReference type="EMBL" id="CP095073">
    <property type="protein sequence ID" value="UOQ43642.1"/>
    <property type="molecule type" value="Genomic_DNA"/>
</dbReference>
<dbReference type="PANTHER" id="PTHR43266:SF2">
    <property type="entry name" value="MAJOR FACILITATOR SUPERFAMILY (MFS) PROFILE DOMAIN-CONTAINING PROTEIN"/>
    <property type="match status" value="1"/>
</dbReference>
<dbReference type="InterPro" id="IPR011701">
    <property type="entry name" value="MFS"/>
</dbReference>
<dbReference type="InterPro" id="IPR022324">
    <property type="entry name" value="Bacilysin_exporter_BacE_put"/>
</dbReference>
<evidence type="ECO:0000256" key="4">
    <source>
        <dbReference type="ARBA" id="ARBA00022692"/>
    </source>
</evidence>
<feature type="transmembrane region" description="Helical" evidence="7">
    <location>
        <begin position="166"/>
        <end position="187"/>
    </location>
</feature>
<dbReference type="PANTHER" id="PTHR43266">
    <property type="entry name" value="MACROLIDE-EFFLUX PROTEIN"/>
    <property type="match status" value="1"/>
</dbReference>
<organism evidence="9 10">
    <name type="scientific">Halobacillus salinarum</name>
    <dbReference type="NCBI Taxonomy" id="2932257"/>
    <lineage>
        <taxon>Bacteria</taxon>
        <taxon>Bacillati</taxon>
        <taxon>Bacillota</taxon>
        <taxon>Bacilli</taxon>
        <taxon>Bacillales</taxon>
        <taxon>Bacillaceae</taxon>
        <taxon>Halobacillus</taxon>
    </lineage>
</organism>
<feature type="domain" description="Major facilitator superfamily (MFS) profile" evidence="8">
    <location>
        <begin position="1"/>
        <end position="401"/>
    </location>
</feature>
<keyword evidence="3" id="KW-1003">Cell membrane</keyword>
<dbReference type="CDD" id="cd06173">
    <property type="entry name" value="MFS_MefA_like"/>
    <property type="match status" value="1"/>
</dbReference>
<accession>A0ABY4EGR7</accession>
<evidence type="ECO:0000313" key="10">
    <source>
        <dbReference type="Proteomes" id="UP000831787"/>
    </source>
</evidence>
<feature type="transmembrane region" description="Helical" evidence="7">
    <location>
        <begin position="372"/>
        <end position="395"/>
    </location>
</feature>
<evidence type="ECO:0000256" key="7">
    <source>
        <dbReference type="SAM" id="Phobius"/>
    </source>
</evidence>
<proteinExistence type="predicted"/>
<dbReference type="Pfam" id="PF07690">
    <property type="entry name" value="MFS_1"/>
    <property type="match status" value="1"/>
</dbReference>
<feature type="transmembrane region" description="Helical" evidence="7">
    <location>
        <begin position="315"/>
        <end position="335"/>
    </location>
</feature>
<evidence type="ECO:0000313" key="9">
    <source>
        <dbReference type="EMBL" id="UOQ43642.1"/>
    </source>
</evidence>
<evidence type="ECO:0000259" key="8">
    <source>
        <dbReference type="PROSITE" id="PS50850"/>
    </source>
</evidence>
<keyword evidence="10" id="KW-1185">Reference proteome</keyword>
<evidence type="ECO:0000256" key="6">
    <source>
        <dbReference type="ARBA" id="ARBA00023136"/>
    </source>
</evidence>
<evidence type="ECO:0000256" key="1">
    <source>
        <dbReference type="ARBA" id="ARBA00004651"/>
    </source>
</evidence>
<evidence type="ECO:0000256" key="2">
    <source>
        <dbReference type="ARBA" id="ARBA00022448"/>
    </source>
</evidence>
<feature type="transmembrane region" description="Helical" evidence="7">
    <location>
        <begin position="347"/>
        <end position="366"/>
    </location>
</feature>
<keyword evidence="4 7" id="KW-0812">Transmembrane</keyword>
<feature type="transmembrane region" description="Helical" evidence="7">
    <location>
        <begin position="217"/>
        <end position="234"/>
    </location>
</feature>
<dbReference type="PROSITE" id="PS50850">
    <property type="entry name" value="MFS"/>
    <property type="match status" value="1"/>
</dbReference>
<dbReference type="SUPFAM" id="SSF103473">
    <property type="entry name" value="MFS general substrate transporter"/>
    <property type="match status" value="1"/>
</dbReference>
<keyword evidence="5 7" id="KW-1133">Transmembrane helix</keyword>